<dbReference type="Proteomes" id="UP001234178">
    <property type="component" value="Unassembled WGS sequence"/>
</dbReference>
<proteinExistence type="predicted"/>
<evidence type="ECO:0000313" key="2">
    <source>
        <dbReference type="EMBL" id="KAK4028897.1"/>
    </source>
</evidence>
<evidence type="ECO:0000313" key="3">
    <source>
        <dbReference type="Proteomes" id="UP001234178"/>
    </source>
</evidence>
<accession>A0ABR0AUT7</accession>
<organism evidence="2 3">
    <name type="scientific">Daphnia magna</name>
    <dbReference type="NCBI Taxonomy" id="35525"/>
    <lineage>
        <taxon>Eukaryota</taxon>
        <taxon>Metazoa</taxon>
        <taxon>Ecdysozoa</taxon>
        <taxon>Arthropoda</taxon>
        <taxon>Crustacea</taxon>
        <taxon>Branchiopoda</taxon>
        <taxon>Diplostraca</taxon>
        <taxon>Cladocera</taxon>
        <taxon>Anomopoda</taxon>
        <taxon>Daphniidae</taxon>
        <taxon>Daphnia</taxon>
    </lineage>
</organism>
<feature type="chain" id="PRO_5046772248" evidence="1">
    <location>
        <begin position="16"/>
        <end position="62"/>
    </location>
</feature>
<dbReference type="EMBL" id="JAOYFB010000039">
    <property type="protein sequence ID" value="KAK4028897.1"/>
    <property type="molecule type" value="Genomic_DNA"/>
</dbReference>
<comment type="caution">
    <text evidence="2">The sequence shown here is derived from an EMBL/GenBank/DDBJ whole genome shotgun (WGS) entry which is preliminary data.</text>
</comment>
<sequence>MKYIIVLGFLAVALAAPQGNKMPIEIISSNSKMNADGSYSLRNVSGFLPRNNSDMLPDYPTR</sequence>
<reference evidence="2 3" key="1">
    <citation type="journal article" date="2023" name="Nucleic Acids Res.">
        <title>The hologenome of Daphnia magna reveals possible DNA methylation and microbiome-mediated evolution of the host genome.</title>
        <authorList>
            <person name="Chaturvedi A."/>
            <person name="Li X."/>
            <person name="Dhandapani V."/>
            <person name="Marshall H."/>
            <person name="Kissane S."/>
            <person name="Cuenca-Cambronero M."/>
            <person name="Asole G."/>
            <person name="Calvet F."/>
            <person name="Ruiz-Romero M."/>
            <person name="Marangio P."/>
            <person name="Guigo R."/>
            <person name="Rago D."/>
            <person name="Mirbahai L."/>
            <person name="Eastwood N."/>
            <person name="Colbourne J.K."/>
            <person name="Zhou J."/>
            <person name="Mallon E."/>
            <person name="Orsini L."/>
        </authorList>
    </citation>
    <scope>NUCLEOTIDE SEQUENCE [LARGE SCALE GENOMIC DNA]</scope>
    <source>
        <strain evidence="2">LRV0_1</strain>
    </source>
</reference>
<keyword evidence="3" id="KW-1185">Reference proteome</keyword>
<keyword evidence="1" id="KW-0732">Signal</keyword>
<name>A0ABR0AUT7_9CRUS</name>
<protein>
    <submittedName>
        <fullName evidence="2">Uncharacterized protein</fullName>
    </submittedName>
</protein>
<evidence type="ECO:0000256" key="1">
    <source>
        <dbReference type="SAM" id="SignalP"/>
    </source>
</evidence>
<feature type="signal peptide" evidence="1">
    <location>
        <begin position="1"/>
        <end position="15"/>
    </location>
</feature>
<gene>
    <name evidence="2" type="ORF">OUZ56_021916</name>
</gene>